<keyword evidence="4 7" id="KW-0472">Membrane</keyword>
<comment type="similarity">
    <text evidence="5">Belongs to the SAT4 family.</text>
</comment>
<protein>
    <recommendedName>
        <fullName evidence="8">Rhodopsin domain-containing protein</fullName>
    </recommendedName>
</protein>
<dbReference type="AlphaFoldDB" id="A0A4Z1H9L1"/>
<evidence type="ECO:0000256" key="7">
    <source>
        <dbReference type="SAM" id="Phobius"/>
    </source>
</evidence>
<dbReference type="InterPro" id="IPR049326">
    <property type="entry name" value="Rhodopsin_dom_fungi"/>
</dbReference>
<organism evidence="9 10">
    <name type="scientific">Botryotinia convoluta</name>
    <dbReference type="NCBI Taxonomy" id="54673"/>
    <lineage>
        <taxon>Eukaryota</taxon>
        <taxon>Fungi</taxon>
        <taxon>Dikarya</taxon>
        <taxon>Ascomycota</taxon>
        <taxon>Pezizomycotina</taxon>
        <taxon>Leotiomycetes</taxon>
        <taxon>Helotiales</taxon>
        <taxon>Sclerotiniaceae</taxon>
        <taxon>Botryotinia</taxon>
    </lineage>
</organism>
<comment type="subcellular location">
    <subcellularLocation>
        <location evidence="1">Membrane</location>
        <topology evidence="1">Multi-pass membrane protein</topology>
    </subcellularLocation>
</comment>
<evidence type="ECO:0000313" key="10">
    <source>
        <dbReference type="Proteomes" id="UP000297527"/>
    </source>
</evidence>
<gene>
    <name evidence="9" type="ORF">BCON_0370g00050</name>
</gene>
<feature type="compositionally biased region" description="Polar residues" evidence="6">
    <location>
        <begin position="285"/>
        <end position="296"/>
    </location>
</feature>
<dbReference type="Pfam" id="PF20684">
    <property type="entry name" value="Fung_rhodopsin"/>
    <property type="match status" value="1"/>
</dbReference>
<keyword evidence="10" id="KW-1185">Reference proteome</keyword>
<feature type="compositionally biased region" description="Polar residues" evidence="6">
    <location>
        <begin position="303"/>
        <end position="317"/>
    </location>
</feature>
<evidence type="ECO:0000256" key="5">
    <source>
        <dbReference type="ARBA" id="ARBA00038359"/>
    </source>
</evidence>
<feature type="region of interest" description="Disordered" evidence="6">
    <location>
        <begin position="285"/>
        <end position="356"/>
    </location>
</feature>
<evidence type="ECO:0000259" key="8">
    <source>
        <dbReference type="Pfam" id="PF20684"/>
    </source>
</evidence>
<reference evidence="9 10" key="1">
    <citation type="submission" date="2017-12" db="EMBL/GenBank/DDBJ databases">
        <title>Comparative genomics of Botrytis spp.</title>
        <authorList>
            <person name="Valero-Jimenez C.A."/>
            <person name="Tapia P."/>
            <person name="Veloso J."/>
            <person name="Silva-Moreno E."/>
            <person name="Staats M."/>
            <person name="Valdes J.H."/>
            <person name="Van Kan J.A.L."/>
        </authorList>
    </citation>
    <scope>NUCLEOTIDE SEQUENCE [LARGE SCALE GENOMIC DNA]</scope>
    <source>
        <strain evidence="9 10">MUCL11595</strain>
    </source>
</reference>
<feature type="transmembrane region" description="Helical" evidence="7">
    <location>
        <begin position="167"/>
        <end position="190"/>
    </location>
</feature>
<feature type="transmembrane region" description="Helical" evidence="7">
    <location>
        <begin position="202"/>
        <end position="231"/>
    </location>
</feature>
<dbReference type="GO" id="GO:0016020">
    <property type="term" value="C:membrane"/>
    <property type="evidence" value="ECO:0007669"/>
    <property type="project" value="UniProtKB-SubCell"/>
</dbReference>
<feature type="compositionally biased region" description="Basic and acidic residues" evidence="6">
    <location>
        <begin position="321"/>
        <end position="351"/>
    </location>
</feature>
<evidence type="ECO:0000256" key="4">
    <source>
        <dbReference type="ARBA" id="ARBA00023136"/>
    </source>
</evidence>
<feature type="domain" description="Rhodopsin" evidence="8">
    <location>
        <begin position="27"/>
        <end position="267"/>
    </location>
</feature>
<dbReference type="OrthoDB" id="5283415at2759"/>
<evidence type="ECO:0000313" key="9">
    <source>
        <dbReference type="EMBL" id="TGO45726.1"/>
    </source>
</evidence>
<evidence type="ECO:0000256" key="2">
    <source>
        <dbReference type="ARBA" id="ARBA00022692"/>
    </source>
</evidence>
<proteinExistence type="inferred from homology"/>
<feature type="region of interest" description="Disordered" evidence="6">
    <location>
        <begin position="375"/>
        <end position="394"/>
    </location>
</feature>
<feature type="transmembrane region" description="Helical" evidence="7">
    <location>
        <begin position="43"/>
        <end position="73"/>
    </location>
</feature>
<sequence length="394" mass="43860">MVDTSLQDLALFIVAFSPALALITVCLRVWSRVSLGQFGLDDGLIVLSMILSIAETYVHWQYIIFNFVGLHIWDVPLDHDPIPGLKYNYAVQVLYNPILAIVKTSILMFFFRLAGQKIEIKRMIWALLIINNALMVAIFIVVIFQCTPIAYNWQVDIPGGYCIEQGVFYAATAVITLVTDILVLIVPFWIVIGLKMPRKTKIAVIGVFFLGILVTVVGIVRLAMMITVFFYPPPVDYTRGISFATSAIEINLSIITASAPALKPVMRQWFPRLFGSSSDGAYNNQNSGPYALQGNSRYERGTRNGSGFKSSRLSNGNGLIRLEDVPDIPDVKDGRTEDSNRIQRETSKGDGDSDEEIMKYNGIIKTTSVGVQYRDGKGDISDSRYARRTSMEGL</sequence>
<keyword evidence="2 7" id="KW-0812">Transmembrane</keyword>
<feature type="transmembrane region" description="Helical" evidence="7">
    <location>
        <begin position="93"/>
        <end position="111"/>
    </location>
</feature>
<dbReference type="PANTHER" id="PTHR33048">
    <property type="entry name" value="PTH11-LIKE INTEGRAL MEMBRANE PROTEIN (AFU_ORTHOLOGUE AFUA_5G11245)"/>
    <property type="match status" value="1"/>
</dbReference>
<feature type="compositionally biased region" description="Basic and acidic residues" evidence="6">
    <location>
        <begin position="375"/>
        <end position="385"/>
    </location>
</feature>
<evidence type="ECO:0000256" key="6">
    <source>
        <dbReference type="SAM" id="MobiDB-lite"/>
    </source>
</evidence>
<evidence type="ECO:0000256" key="3">
    <source>
        <dbReference type="ARBA" id="ARBA00022989"/>
    </source>
</evidence>
<accession>A0A4Z1H9L1</accession>
<keyword evidence="3 7" id="KW-1133">Transmembrane helix</keyword>
<dbReference type="Proteomes" id="UP000297527">
    <property type="component" value="Unassembled WGS sequence"/>
</dbReference>
<dbReference type="InterPro" id="IPR052337">
    <property type="entry name" value="SAT4-like"/>
</dbReference>
<feature type="transmembrane region" description="Helical" evidence="7">
    <location>
        <begin position="123"/>
        <end position="144"/>
    </location>
</feature>
<name>A0A4Z1H9L1_9HELO</name>
<feature type="transmembrane region" description="Helical" evidence="7">
    <location>
        <begin position="243"/>
        <end position="262"/>
    </location>
</feature>
<dbReference type="PANTHER" id="PTHR33048:SF108">
    <property type="entry name" value="INTEGRAL MEMBRANE PROTEIN"/>
    <property type="match status" value="1"/>
</dbReference>
<feature type="transmembrane region" description="Helical" evidence="7">
    <location>
        <begin position="12"/>
        <end position="31"/>
    </location>
</feature>
<evidence type="ECO:0000256" key="1">
    <source>
        <dbReference type="ARBA" id="ARBA00004141"/>
    </source>
</evidence>
<dbReference type="EMBL" id="PQXN01000368">
    <property type="protein sequence ID" value="TGO45726.1"/>
    <property type="molecule type" value="Genomic_DNA"/>
</dbReference>
<comment type="caution">
    <text evidence="9">The sequence shown here is derived from an EMBL/GenBank/DDBJ whole genome shotgun (WGS) entry which is preliminary data.</text>
</comment>